<accession>A0AAD6AV48</accession>
<keyword evidence="2" id="KW-1185">Reference proteome</keyword>
<proteinExistence type="predicted"/>
<evidence type="ECO:0000313" key="2">
    <source>
        <dbReference type="Proteomes" id="UP001219934"/>
    </source>
</evidence>
<dbReference type="AlphaFoldDB" id="A0AAD6AV48"/>
<protein>
    <submittedName>
        <fullName evidence="1">Uncharacterized protein</fullName>
    </submittedName>
</protein>
<comment type="caution">
    <text evidence="1">The sequence shown here is derived from an EMBL/GenBank/DDBJ whole genome shotgun (WGS) entry which is preliminary data.</text>
</comment>
<feature type="non-terminal residue" evidence="1">
    <location>
        <position position="1"/>
    </location>
</feature>
<dbReference type="Proteomes" id="UP001219934">
    <property type="component" value="Unassembled WGS sequence"/>
</dbReference>
<sequence>DGLLEEIIVFEPSSCCLQFLHIIIFGPQTQPHTGSWTLLLFLCYLHTTRSSTKALYVPLSVHISAFGQAAIGQGCFPIPAITSTCVTTGALICSSDVSPAELLINRHGVT</sequence>
<feature type="non-terminal residue" evidence="1">
    <location>
        <position position="110"/>
    </location>
</feature>
<dbReference type="EMBL" id="JAPTMU010000015">
    <property type="protein sequence ID" value="KAJ4931290.1"/>
    <property type="molecule type" value="Genomic_DNA"/>
</dbReference>
<evidence type="ECO:0000313" key="1">
    <source>
        <dbReference type="EMBL" id="KAJ4931290.1"/>
    </source>
</evidence>
<reference evidence="1" key="1">
    <citation type="submission" date="2022-11" db="EMBL/GenBank/DDBJ databases">
        <title>Chromosome-level genome of Pogonophryne albipinna.</title>
        <authorList>
            <person name="Jo E."/>
        </authorList>
    </citation>
    <scope>NUCLEOTIDE SEQUENCE</scope>
    <source>
        <strain evidence="1">SGF0006</strain>
        <tissue evidence="1">Muscle</tissue>
    </source>
</reference>
<name>A0AAD6AV48_9TELE</name>
<organism evidence="1 2">
    <name type="scientific">Pogonophryne albipinna</name>
    <dbReference type="NCBI Taxonomy" id="1090488"/>
    <lineage>
        <taxon>Eukaryota</taxon>
        <taxon>Metazoa</taxon>
        <taxon>Chordata</taxon>
        <taxon>Craniata</taxon>
        <taxon>Vertebrata</taxon>
        <taxon>Euteleostomi</taxon>
        <taxon>Actinopterygii</taxon>
        <taxon>Neopterygii</taxon>
        <taxon>Teleostei</taxon>
        <taxon>Neoteleostei</taxon>
        <taxon>Acanthomorphata</taxon>
        <taxon>Eupercaria</taxon>
        <taxon>Perciformes</taxon>
        <taxon>Notothenioidei</taxon>
        <taxon>Pogonophryne</taxon>
    </lineage>
</organism>
<gene>
    <name evidence="1" type="ORF">JOQ06_025587</name>
</gene>